<proteinExistence type="predicted"/>
<evidence type="ECO:0000313" key="5">
    <source>
        <dbReference type="WBParaSite" id="SRAE_2000027500.1"/>
    </source>
</evidence>
<evidence type="ECO:0000256" key="1">
    <source>
        <dbReference type="SAM" id="Coils"/>
    </source>
</evidence>
<dbReference type="AlphaFoldDB" id="A0A090LBT3"/>
<dbReference type="eggNOG" id="KOG3471">
    <property type="taxonomic scope" value="Eukaryota"/>
</dbReference>
<name>A0A090LBT3_STRRB</name>
<feature type="region of interest" description="Disordered" evidence="2">
    <location>
        <begin position="1"/>
        <end position="30"/>
    </location>
</feature>
<evidence type="ECO:0000313" key="3">
    <source>
        <dbReference type="EMBL" id="CEF65598.1"/>
    </source>
</evidence>
<evidence type="ECO:0000313" key="4">
    <source>
        <dbReference type="Proteomes" id="UP000035682"/>
    </source>
</evidence>
<dbReference type="EMBL" id="LN609529">
    <property type="protein sequence ID" value="CEF65598.1"/>
    <property type="molecule type" value="Genomic_DNA"/>
</dbReference>
<protein>
    <submittedName>
        <fullName evidence="3 5">Uncharacterized protein</fullName>
    </submittedName>
</protein>
<organism evidence="3">
    <name type="scientific">Strongyloides ratti</name>
    <name type="common">Parasitic roundworm</name>
    <dbReference type="NCBI Taxonomy" id="34506"/>
    <lineage>
        <taxon>Eukaryota</taxon>
        <taxon>Metazoa</taxon>
        <taxon>Ecdysozoa</taxon>
        <taxon>Nematoda</taxon>
        <taxon>Chromadorea</taxon>
        <taxon>Rhabditida</taxon>
        <taxon>Tylenchina</taxon>
        <taxon>Panagrolaimomorpha</taxon>
        <taxon>Strongyloidoidea</taxon>
        <taxon>Strongyloididae</taxon>
        <taxon>Strongyloides</taxon>
    </lineage>
</organism>
<dbReference type="STRING" id="34506.A0A090LBT3"/>
<dbReference type="CTD" id="36377962"/>
<keyword evidence="4" id="KW-1185">Reference proteome</keyword>
<dbReference type="WBParaSite" id="SRAE_2000027500.1">
    <property type="protein sequence ID" value="SRAE_2000027500.1"/>
    <property type="gene ID" value="WBGene00260468"/>
</dbReference>
<feature type="compositionally biased region" description="Basic and acidic residues" evidence="2">
    <location>
        <begin position="1"/>
        <end position="12"/>
    </location>
</feature>
<feature type="coiled-coil region" evidence="1">
    <location>
        <begin position="243"/>
        <end position="291"/>
    </location>
</feature>
<gene>
    <name evidence="3 5 6" type="ORF">SRAE_2000027500</name>
</gene>
<sequence>MASKRPYDKSSNADEENMDSPLGPRTFGIPRKRINTGSSRDRFPLANHNFFGSTFYSVNSISFTESNPEESITSEILSLDDDISPPSYGKLNNSSVTTLDKDVSDVVENLIQNVSTLNSCSNSTNSEFKLLSFPRNYGESNFFLFDNKEVNQVSQLSFDEKEEKVYDLFEKVGKTNLELQNDNKKDDGKIDEHSDKSNLLFYQFEEKKDSQDNSNLLLEVAKNERDQATYKFHEKEKLFMKEKENYEIKISMLNNYIEELKKNLLESNNQVENLKKINMEYENVYEELNKKTTDFGKALNHLETLNACVIMHQESFSEKVQYIKAISHNFDECQKKLSSIKNNISEKEKIVRISGESIINLDHGKENLLFNEDCLTNDDKEILKHDQEFNKLNIQLCKEISSLKSQLQIISKKISDSEIKQKKLFNESEECIVNRTTSLVEPSQYFLNDSVKTTISEVIGELEEDYYCNSQALEEVEGKIKNSSYFSDK</sequence>
<reference evidence="5" key="2">
    <citation type="submission" date="2020-12" db="UniProtKB">
        <authorList>
            <consortium name="WormBaseParasite"/>
        </authorList>
    </citation>
    <scope>IDENTIFICATION</scope>
</reference>
<dbReference type="WormBase" id="SRAE_2000027500">
    <property type="protein sequence ID" value="SRP01859"/>
    <property type="gene ID" value="WBGene00260468"/>
</dbReference>
<keyword evidence="1" id="KW-0175">Coiled coil</keyword>
<dbReference type="RefSeq" id="XP_024504798.1">
    <property type="nucleotide sequence ID" value="XM_024651086.1"/>
</dbReference>
<reference evidence="3 4" key="1">
    <citation type="submission" date="2014-09" db="EMBL/GenBank/DDBJ databases">
        <authorList>
            <person name="Martin A.A."/>
        </authorList>
    </citation>
    <scope>NUCLEOTIDE SEQUENCE</scope>
    <source>
        <strain evidence="4">ED321</strain>
        <strain evidence="3">ED321 Heterogonic</strain>
    </source>
</reference>
<evidence type="ECO:0000313" key="6">
    <source>
        <dbReference type="WormBase" id="SRAE_2000027500"/>
    </source>
</evidence>
<accession>A0A090LBT3</accession>
<dbReference type="Proteomes" id="UP000035682">
    <property type="component" value="Unplaced"/>
</dbReference>
<evidence type="ECO:0000256" key="2">
    <source>
        <dbReference type="SAM" id="MobiDB-lite"/>
    </source>
</evidence>
<dbReference type="GeneID" id="36377962"/>